<gene>
    <name evidence="1" type="ORF">AXF42_Ash004066</name>
</gene>
<dbReference type="AlphaFoldDB" id="A0A2I0A1V5"/>
<dbReference type="EMBL" id="KZ452037">
    <property type="protein sequence ID" value="PKA49526.1"/>
    <property type="molecule type" value="Genomic_DNA"/>
</dbReference>
<evidence type="ECO:0000313" key="2">
    <source>
        <dbReference type="Proteomes" id="UP000236161"/>
    </source>
</evidence>
<accession>A0A2I0A1V5</accession>
<organism evidence="1 2">
    <name type="scientific">Apostasia shenzhenica</name>
    <dbReference type="NCBI Taxonomy" id="1088818"/>
    <lineage>
        <taxon>Eukaryota</taxon>
        <taxon>Viridiplantae</taxon>
        <taxon>Streptophyta</taxon>
        <taxon>Embryophyta</taxon>
        <taxon>Tracheophyta</taxon>
        <taxon>Spermatophyta</taxon>
        <taxon>Magnoliopsida</taxon>
        <taxon>Liliopsida</taxon>
        <taxon>Asparagales</taxon>
        <taxon>Orchidaceae</taxon>
        <taxon>Apostasioideae</taxon>
        <taxon>Apostasia</taxon>
    </lineage>
</organism>
<keyword evidence="2" id="KW-1185">Reference proteome</keyword>
<evidence type="ECO:0000313" key="1">
    <source>
        <dbReference type="EMBL" id="PKA49526.1"/>
    </source>
</evidence>
<protein>
    <submittedName>
        <fullName evidence="1">Uncharacterized protein</fullName>
    </submittedName>
</protein>
<reference evidence="1 2" key="1">
    <citation type="journal article" date="2017" name="Nature">
        <title>The Apostasia genome and the evolution of orchids.</title>
        <authorList>
            <person name="Zhang G.Q."/>
            <person name="Liu K.W."/>
            <person name="Li Z."/>
            <person name="Lohaus R."/>
            <person name="Hsiao Y.Y."/>
            <person name="Niu S.C."/>
            <person name="Wang J.Y."/>
            <person name="Lin Y.C."/>
            <person name="Xu Q."/>
            <person name="Chen L.J."/>
            <person name="Yoshida K."/>
            <person name="Fujiwara S."/>
            <person name="Wang Z.W."/>
            <person name="Zhang Y.Q."/>
            <person name="Mitsuda N."/>
            <person name="Wang M."/>
            <person name="Liu G.H."/>
            <person name="Pecoraro L."/>
            <person name="Huang H.X."/>
            <person name="Xiao X.J."/>
            <person name="Lin M."/>
            <person name="Wu X.Y."/>
            <person name="Wu W.L."/>
            <person name="Chen Y.Y."/>
            <person name="Chang S.B."/>
            <person name="Sakamoto S."/>
            <person name="Ohme-Takagi M."/>
            <person name="Yagi M."/>
            <person name="Zeng S.J."/>
            <person name="Shen C.Y."/>
            <person name="Yeh C.M."/>
            <person name="Luo Y.B."/>
            <person name="Tsai W.C."/>
            <person name="Van de Peer Y."/>
            <person name="Liu Z.J."/>
        </authorList>
    </citation>
    <scope>NUCLEOTIDE SEQUENCE [LARGE SCALE GENOMIC DNA]</scope>
    <source>
        <strain evidence="2">cv. Shenzhen</strain>
        <tissue evidence="1">Stem</tissue>
    </source>
</reference>
<proteinExistence type="predicted"/>
<dbReference type="Proteomes" id="UP000236161">
    <property type="component" value="Unassembled WGS sequence"/>
</dbReference>
<name>A0A2I0A1V5_9ASPA</name>
<sequence length="148" mass="16337">MWPNVVTSNLLRHHALETGAHTKRSPVFDKLMHTNGQPLVKRSNSFLPMFVVVQGKQALVVASLGFVELYLLPSSNSGFDLVGGGALSLMAKYLTISSLVCLKCFSSYVVDTLAIYFFISKGFNFYLVQSPMAIVIDAKCYHRLSNLS</sequence>